<evidence type="ECO:0000313" key="1">
    <source>
        <dbReference type="EMBL" id="RDX53706.1"/>
    </source>
</evidence>
<proteinExistence type="predicted"/>
<evidence type="ECO:0000313" key="2">
    <source>
        <dbReference type="Proteomes" id="UP000256964"/>
    </source>
</evidence>
<gene>
    <name evidence="1" type="ORF">OH76DRAFT_1142841</name>
</gene>
<dbReference type="Proteomes" id="UP000256964">
    <property type="component" value="Unassembled WGS sequence"/>
</dbReference>
<keyword evidence="2" id="KW-1185">Reference proteome</keyword>
<sequence>MVAADLETLCLFPFKQRPETPYELQVHHPGVPKLCELCCGCPMPPLVFTNRPSVTRTQFVPFPALTRLHIIEPTSPNGCEDMHPRWGPSASRCAL</sequence>
<organism evidence="1 2">
    <name type="scientific">Lentinus brumalis</name>
    <dbReference type="NCBI Taxonomy" id="2498619"/>
    <lineage>
        <taxon>Eukaryota</taxon>
        <taxon>Fungi</taxon>
        <taxon>Dikarya</taxon>
        <taxon>Basidiomycota</taxon>
        <taxon>Agaricomycotina</taxon>
        <taxon>Agaricomycetes</taxon>
        <taxon>Polyporales</taxon>
        <taxon>Polyporaceae</taxon>
        <taxon>Lentinus</taxon>
    </lineage>
</organism>
<accession>A0A371DMH6</accession>
<dbReference type="AlphaFoldDB" id="A0A371DMH6"/>
<name>A0A371DMH6_9APHY</name>
<protein>
    <submittedName>
        <fullName evidence="1">Uncharacterized protein</fullName>
    </submittedName>
</protein>
<dbReference type="EMBL" id="KZ857386">
    <property type="protein sequence ID" value="RDX53706.1"/>
    <property type="molecule type" value="Genomic_DNA"/>
</dbReference>
<reference evidence="1 2" key="1">
    <citation type="journal article" date="2018" name="Biotechnol. Biofuels">
        <title>Integrative visual omics of the white-rot fungus Polyporus brumalis exposes the biotechnological potential of its oxidative enzymes for delignifying raw plant biomass.</title>
        <authorList>
            <person name="Miyauchi S."/>
            <person name="Rancon A."/>
            <person name="Drula E."/>
            <person name="Hage H."/>
            <person name="Chaduli D."/>
            <person name="Favel A."/>
            <person name="Grisel S."/>
            <person name="Henrissat B."/>
            <person name="Herpoel-Gimbert I."/>
            <person name="Ruiz-Duenas F.J."/>
            <person name="Chevret D."/>
            <person name="Hainaut M."/>
            <person name="Lin J."/>
            <person name="Wang M."/>
            <person name="Pangilinan J."/>
            <person name="Lipzen A."/>
            <person name="Lesage-Meessen L."/>
            <person name="Navarro D."/>
            <person name="Riley R."/>
            <person name="Grigoriev I.V."/>
            <person name="Zhou S."/>
            <person name="Raouche S."/>
            <person name="Rosso M.N."/>
        </authorList>
    </citation>
    <scope>NUCLEOTIDE SEQUENCE [LARGE SCALE GENOMIC DNA]</scope>
    <source>
        <strain evidence="1 2">BRFM 1820</strain>
    </source>
</reference>